<dbReference type="OrthoDB" id="5344006at2759"/>
<name>B6GZ78_PENRW</name>
<feature type="transmembrane region" description="Helical" evidence="2">
    <location>
        <begin position="149"/>
        <end position="169"/>
    </location>
</feature>
<evidence type="ECO:0000256" key="1">
    <source>
        <dbReference type="SAM" id="MobiDB-lite"/>
    </source>
</evidence>
<keyword evidence="2" id="KW-0812">Transmembrane</keyword>
<feature type="transmembrane region" description="Helical" evidence="2">
    <location>
        <begin position="111"/>
        <end position="137"/>
    </location>
</feature>
<sequence length="289" mass="31497">MKLLIVGASLADSSSSIFTSPTSRHAITLSQTIGIPAIAIPSHPLPNRPVLTRGRRNLGSVYLPPPRRWLQTPIFIPRRLSLLNIILTSIIHCSCGLSTKLSISLNILLTILWALSLGLLSWSLASTITTACTTTYWGNSTGISVCRTYKTLFTFTAIGLVSYIAAVWLDVIVRRRQTRLGVYDAMGSHPGLDDSGAFDVKMDERHSESTPALHDYDNVPPAMSGAHGQGPPGYGHNLEYAHAGEAQNYYDTAPGMSHRGAPRVRFSAYDQGGQQRPTENTGYDPAMYR</sequence>
<feature type="region of interest" description="Disordered" evidence="1">
    <location>
        <begin position="269"/>
        <end position="289"/>
    </location>
</feature>
<evidence type="ECO:0000313" key="3">
    <source>
        <dbReference type="EMBL" id="CAP80545.1"/>
    </source>
</evidence>
<dbReference type="AlphaFoldDB" id="B6GZ78"/>
<dbReference type="eggNOG" id="ENOG502SNDB">
    <property type="taxonomic scope" value="Eukaryota"/>
</dbReference>
<accession>B6GZ78</accession>
<organism evidence="3 4">
    <name type="scientific">Penicillium rubens (strain ATCC 28089 / DSM 1075 / NRRL 1951 / Wisconsin 54-1255)</name>
    <name type="common">Penicillium chrysogenum</name>
    <dbReference type="NCBI Taxonomy" id="500485"/>
    <lineage>
        <taxon>Eukaryota</taxon>
        <taxon>Fungi</taxon>
        <taxon>Dikarya</taxon>
        <taxon>Ascomycota</taxon>
        <taxon>Pezizomycotina</taxon>
        <taxon>Eurotiomycetes</taxon>
        <taxon>Eurotiomycetidae</taxon>
        <taxon>Eurotiales</taxon>
        <taxon>Aspergillaceae</taxon>
        <taxon>Penicillium</taxon>
        <taxon>Penicillium chrysogenum species complex</taxon>
    </lineage>
</organism>
<dbReference type="EMBL" id="AM920427">
    <property type="protein sequence ID" value="CAP80545.1"/>
    <property type="molecule type" value="Genomic_DNA"/>
</dbReference>
<evidence type="ECO:0000313" key="4">
    <source>
        <dbReference type="Proteomes" id="UP000000724"/>
    </source>
</evidence>
<dbReference type="VEuPathDB" id="FungiDB:PCH_Pc12g09180"/>
<dbReference type="Proteomes" id="UP000000724">
    <property type="component" value="Contig Pc00c12"/>
</dbReference>
<dbReference type="OMA" id="YIAAVWL"/>
<evidence type="ECO:0000256" key="2">
    <source>
        <dbReference type="SAM" id="Phobius"/>
    </source>
</evidence>
<keyword evidence="4" id="KW-1185">Reference proteome</keyword>
<dbReference type="HOGENOM" id="CLU_082475_0_0_1"/>
<feature type="compositionally biased region" description="Polar residues" evidence="1">
    <location>
        <begin position="272"/>
        <end position="281"/>
    </location>
</feature>
<keyword evidence="2" id="KW-0472">Membrane</keyword>
<protein>
    <submittedName>
        <fullName evidence="3">Pc12g09180 protein</fullName>
    </submittedName>
</protein>
<gene>
    <name evidence="3" type="ORF">Pc12g09180</name>
    <name evidence="3" type="ORF">PCH_Pc12g09180</name>
</gene>
<reference evidence="3 4" key="1">
    <citation type="journal article" date="2008" name="Nat. Biotechnol.">
        <title>Genome sequencing and analysis of the filamentous fungus Penicillium chrysogenum.</title>
        <authorList>
            <person name="van den Berg M.A."/>
            <person name="Albang R."/>
            <person name="Albermann K."/>
            <person name="Badger J.H."/>
            <person name="Daran J.-M."/>
            <person name="Driessen A.J.M."/>
            <person name="Garcia-Estrada C."/>
            <person name="Fedorova N.D."/>
            <person name="Harris D.M."/>
            <person name="Heijne W.H.M."/>
            <person name="Joardar V.S."/>
            <person name="Kiel J.A.K.W."/>
            <person name="Kovalchuk A."/>
            <person name="Martin J.F."/>
            <person name="Nierman W.C."/>
            <person name="Nijland J.G."/>
            <person name="Pronk J.T."/>
            <person name="Roubos J.A."/>
            <person name="van der Klei I.J."/>
            <person name="van Peij N.N.M.E."/>
            <person name="Veenhuis M."/>
            <person name="von Doehren H."/>
            <person name="Wagner C."/>
            <person name="Wortman J.R."/>
            <person name="Bovenberg R.A.L."/>
        </authorList>
    </citation>
    <scope>NUCLEOTIDE SEQUENCE [LARGE SCALE GENOMIC DNA]</scope>
    <source>
        <strain evidence="4">ATCC 28089 / DSM 1075 / NRRL 1951 / Wisconsin 54-1255</strain>
    </source>
</reference>
<keyword evidence="2" id="KW-1133">Transmembrane helix</keyword>
<proteinExistence type="predicted"/>
<dbReference type="BioCyc" id="PCHR:PC12G09180-MONOMER"/>